<feature type="region of interest" description="Disordered" evidence="1">
    <location>
        <begin position="104"/>
        <end position="124"/>
    </location>
</feature>
<sequence length="159" mass="17340">NANVPIWQGGLLIPWGAMIPWKLTALVTFTGVAIVAITLYLKHVSRGRLHWGDAGKSQAVALIAVGVSISLIMALMGYIRENSRGPIPDHQPHVDQPAAGLHPALRQRSSPQRPGQRSVDHHAGGPASVKLIFRPIHKASDEFREVTKPPISRTMETYL</sequence>
<evidence type="ECO:0000256" key="1">
    <source>
        <dbReference type="SAM" id="MobiDB-lite"/>
    </source>
</evidence>
<gene>
    <name evidence="3" type="ORF">B1B_17038</name>
</gene>
<feature type="non-terminal residue" evidence="3">
    <location>
        <position position="159"/>
    </location>
</feature>
<feature type="transmembrane region" description="Helical" evidence="2">
    <location>
        <begin position="19"/>
        <end position="40"/>
    </location>
</feature>
<keyword evidence="2" id="KW-0812">Transmembrane</keyword>
<reference evidence="3" key="2">
    <citation type="journal article" date="2014" name="ISME J.">
        <title>Microbial stratification in low pH oxic and suboxic macroscopic growths along an acid mine drainage.</title>
        <authorList>
            <person name="Mendez-Garcia C."/>
            <person name="Mesa V."/>
            <person name="Sprenger R.R."/>
            <person name="Richter M."/>
            <person name="Diez M.S."/>
            <person name="Solano J."/>
            <person name="Bargiela R."/>
            <person name="Golyshina O.V."/>
            <person name="Manteca A."/>
            <person name="Ramos J.L."/>
            <person name="Gallego J.R."/>
            <person name="Llorente I."/>
            <person name="Martins Dos Santos V.A."/>
            <person name="Jensen O.N."/>
            <person name="Pelaez A.I."/>
            <person name="Sanchez J."/>
            <person name="Ferrer M."/>
        </authorList>
    </citation>
    <scope>NUCLEOTIDE SEQUENCE</scope>
</reference>
<accession>T0YSQ3</accession>
<evidence type="ECO:0000313" key="3">
    <source>
        <dbReference type="EMBL" id="EQD34862.1"/>
    </source>
</evidence>
<organism evidence="3">
    <name type="scientific">mine drainage metagenome</name>
    <dbReference type="NCBI Taxonomy" id="410659"/>
    <lineage>
        <taxon>unclassified sequences</taxon>
        <taxon>metagenomes</taxon>
        <taxon>ecological metagenomes</taxon>
    </lineage>
</organism>
<reference evidence="3" key="1">
    <citation type="submission" date="2013-08" db="EMBL/GenBank/DDBJ databases">
        <authorList>
            <person name="Mendez C."/>
            <person name="Richter M."/>
            <person name="Ferrer M."/>
            <person name="Sanchez J."/>
        </authorList>
    </citation>
    <scope>NUCLEOTIDE SEQUENCE</scope>
</reference>
<protein>
    <submittedName>
        <fullName evidence="3">Uncharacterized protein</fullName>
    </submittedName>
</protein>
<comment type="caution">
    <text evidence="3">The sequence shown here is derived from an EMBL/GenBank/DDBJ whole genome shotgun (WGS) entry which is preliminary data.</text>
</comment>
<feature type="transmembrane region" description="Helical" evidence="2">
    <location>
        <begin position="60"/>
        <end position="79"/>
    </location>
</feature>
<keyword evidence="2" id="KW-1133">Transmembrane helix</keyword>
<feature type="non-terminal residue" evidence="3">
    <location>
        <position position="1"/>
    </location>
</feature>
<dbReference type="EMBL" id="AUZY01011372">
    <property type="protein sequence ID" value="EQD34862.1"/>
    <property type="molecule type" value="Genomic_DNA"/>
</dbReference>
<keyword evidence="2" id="KW-0472">Membrane</keyword>
<proteinExistence type="predicted"/>
<evidence type="ECO:0000256" key="2">
    <source>
        <dbReference type="SAM" id="Phobius"/>
    </source>
</evidence>
<feature type="compositionally biased region" description="Low complexity" evidence="1">
    <location>
        <begin position="106"/>
        <end position="117"/>
    </location>
</feature>
<dbReference type="AlphaFoldDB" id="T0YSQ3"/>
<name>T0YSQ3_9ZZZZ</name>